<keyword evidence="12" id="KW-0325">Glycoprotein</keyword>
<evidence type="ECO:0000256" key="12">
    <source>
        <dbReference type="ARBA" id="ARBA00023180"/>
    </source>
</evidence>
<dbReference type="FunFam" id="3.40.50.300:FF:000916">
    <property type="entry name" value="ABC transporter B family member 9"/>
    <property type="match status" value="1"/>
</dbReference>
<keyword evidence="9" id="KW-1278">Translocase</keyword>
<feature type="transmembrane region" description="Helical" evidence="14">
    <location>
        <begin position="639"/>
        <end position="662"/>
    </location>
</feature>
<reference evidence="17" key="1">
    <citation type="journal article" date="2013" name="Genetics">
        <title>The draft genome and transcriptome of Panagrellus redivivus are shaped by the harsh demands of a free-living lifestyle.</title>
        <authorList>
            <person name="Srinivasan J."/>
            <person name="Dillman A.R."/>
            <person name="Macchietto M.G."/>
            <person name="Heikkinen L."/>
            <person name="Lakso M."/>
            <person name="Fracchia K.M."/>
            <person name="Antoshechkin I."/>
            <person name="Mortazavi A."/>
            <person name="Wong G."/>
            <person name="Sternberg P.W."/>
        </authorList>
    </citation>
    <scope>NUCLEOTIDE SEQUENCE [LARGE SCALE GENOMIC DNA]</scope>
    <source>
        <strain evidence="17">MT8872</strain>
    </source>
</reference>
<dbReference type="WBParaSite" id="Pan_g17150.t2">
    <property type="protein sequence ID" value="Pan_g17150.t2"/>
    <property type="gene ID" value="Pan_g17150"/>
</dbReference>
<protein>
    <recommendedName>
        <fullName evidence="3">ABC-type xenobiotic transporter</fullName>
        <ecNumber evidence="3">7.6.2.2</ecNumber>
    </recommendedName>
</protein>
<dbReference type="InterPro" id="IPR003439">
    <property type="entry name" value="ABC_transporter-like_ATP-bd"/>
</dbReference>
<feature type="transmembrane region" description="Helical" evidence="14">
    <location>
        <begin position="93"/>
        <end position="115"/>
    </location>
</feature>
<evidence type="ECO:0000256" key="6">
    <source>
        <dbReference type="ARBA" id="ARBA00022737"/>
    </source>
</evidence>
<feature type="domain" description="ABC transmembrane type-1" evidence="16">
    <location>
        <begin position="168"/>
        <end position="283"/>
    </location>
</feature>
<keyword evidence="4" id="KW-0813">Transport</keyword>
<feature type="transmembrane region" description="Helical" evidence="14">
    <location>
        <begin position="37"/>
        <end position="58"/>
    </location>
</feature>
<evidence type="ECO:0000259" key="16">
    <source>
        <dbReference type="PROSITE" id="PS50929"/>
    </source>
</evidence>
<keyword evidence="5 14" id="KW-0812">Transmembrane</keyword>
<dbReference type="PROSITE" id="PS50893">
    <property type="entry name" value="ABC_TRANSPORTER_2"/>
    <property type="match status" value="2"/>
</dbReference>
<dbReference type="Gene3D" id="3.40.50.300">
    <property type="entry name" value="P-loop containing nucleotide triphosphate hydrolases"/>
    <property type="match status" value="2"/>
</dbReference>
<dbReference type="SMART" id="SM00382">
    <property type="entry name" value="AAA"/>
    <property type="match status" value="2"/>
</dbReference>
<comment type="catalytic activity">
    <reaction evidence="13">
        <text>ATP + H2O + xenobioticSide 1 = ADP + phosphate + xenobioticSide 2.</text>
        <dbReference type="EC" id="7.6.2.2"/>
    </reaction>
</comment>
<feature type="transmembrane region" description="Helical" evidence="14">
    <location>
        <begin position="786"/>
        <end position="804"/>
    </location>
</feature>
<dbReference type="PANTHER" id="PTHR43394:SF11">
    <property type="entry name" value="ATP-BINDING CASSETTE TRANSPORTER"/>
    <property type="match status" value="1"/>
</dbReference>
<comment type="similarity">
    <text evidence="2">Belongs to the ABC transporter superfamily. ABCB family. Multidrug resistance exporter (TC 3.A.1.201) subfamily.</text>
</comment>
<dbReference type="InterPro" id="IPR036640">
    <property type="entry name" value="ABC1_TM_sf"/>
</dbReference>
<evidence type="ECO:0000256" key="2">
    <source>
        <dbReference type="ARBA" id="ARBA00007577"/>
    </source>
</evidence>
<dbReference type="GO" id="GO:0005743">
    <property type="term" value="C:mitochondrial inner membrane"/>
    <property type="evidence" value="ECO:0007669"/>
    <property type="project" value="TreeGrafter"/>
</dbReference>
<keyword evidence="11 14" id="KW-0472">Membrane</keyword>
<keyword evidence="6" id="KW-0677">Repeat</keyword>
<evidence type="ECO:0000256" key="9">
    <source>
        <dbReference type="ARBA" id="ARBA00022967"/>
    </source>
</evidence>
<feature type="transmembrane region" description="Helical" evidence="14">
    <location>
        <begin position="249"/>
        <end position="269"/>
    </location>
</feature>
<keyword evidence="7" id="KW-0547">Nucleotide-binding</keyword>
<dbReference type="EC" id="7.6.2.2" evidence="3"/>
<feature type="domain" description="ABC transporter" evidence="15">
    <location>
        <begin position="318"/>
        <end position="557"/>
    </location>
</feature>
<evidence type="ECO:0000256" key="13">
    <source>
        <dbReference type="ARBA" id="ARBA00034018"/>
    </source>
</evidence>
<dbReference type="Pfam" id="PF00664">
    <property type="entry name" value="ABC_membrane"/>
    <property type="match status" value="3"/>
</dbReference>
<organism evidence="17 18">
    <name type="scientific">Panagrellus redivivus</name>
    <name type="common">Microworm</name>
    <dbReference type="NCBI Taxonomy" id="6233"/>
    <lineage>
        <taxon>Eukaryota</taxon>
        <taxon>Metazoa</taxon>
        <taxon>Ecdysozoa</taxon>
        <taxon>Nematoda</taxon>
        <taxon>Chromadorea</taxon>
        <taxon>Rhabditida</taxon>
        <taxon>Tylenchina</taxon>
        <taxon>Panagrolaimomorpha</taxon>
        <taxon>Panagrolaimoidea</taxon>
        <taxon>Panagrolaimidae</taxon>
        <taxon>Panagrellus</taxon>
    </lineage>
</organism>
<dbReference type="PROSITE" id="PS50929">
    <property type="entry name" value="ABC_TM1F"/>
    <property type="match status" value="2"/>
</dbReference>
<feature type="transmembrane region" description="Helical" evidence="14">
    <location>
        <begin position="220"/>
        <end position="243"/>
    </location>
</feature>
<keyword evidence="17" id="KW-1185">Reference proteome</keyword>
<dbReference type="CDD" id="cd03249">
    <property type="entry name" value="ABC_MTABC3_MDL1_MDL2"/>
    <property type="match status" value="2"/>
</dbReference>
<evidence type="ECO:0000256" key="10">
    <source>
        <dbReference type="ARBA" id="ARBA00022989"/>
    </source>
</evidence>
<evidence type="ECO:0000256" key="11">
    <source>
        <dbReference type="ARBA" id="ARBA00023136"/>
    </source>
</evidence>
<feature type="transmembrane region" description="Helical" evidence="14">
    <location>
        <begin position="868"/>
        <end position="889"/>
    </location>
</feature>
<feature type="domain" description="ABC transmembrane type-1" evidence="16">
    <location>
        <begin position="642"/>
        <end position="929"/>
    </location>
</feature>
<dbReference type="Gene3D" id="1.20.1560.10">
    <property type="entry name" value="ABC transporter type 1, transmembrane domain"/>
    <property type="match status" value="2"/>
</dbReference>
<feature type="transmembrane region" description="Helical" evidence="14">
    <location>
        <begin position="901"/>
        <end position="924"/>
    </location>
</feature>
<dbReference type="InterPro" id="IPR027417">
    <property type="entry name" value="P-loop_NTPase"/>
</dbReference>
<dbReference type="InterPro" id="IPR017871">
    <property type="entry name" value="ABC_transporter-like_CS"/>
</dbReference>
<dbReference type="Proteomes" id="UP000492821">
    <property type="component" value="Unassembled WGS sequence"/>
</dbReference>
<evidence type="ECO:0000313" key="17">
    <source>
        <dbReference type="Proteomes" id="UP000492821"/>
    </source>
</evidence>
<comment type="subcellular location">
    <subcellularLocation>
        <location evidence="1">Membrane</location>
        <topology evidence="1">Multi-pass membrane protein</topology>
    </subcellularLocation>
</comment>
<dbReference type="SUPFAM" id="SSF90123">
    <property type="entry name" value="ABC transporter transmembrane region"/>
    <property type="match status" value="2"/>
</dbReference>
<dbReference type="InterPro" id="IPR039421">
    <property type="entry name" value="Type_1_exporter"/>
</dbReference>
<evidence type="ECO:0000256" key="4">
    <source>
        <dbReference type="ARBA" id="ARBA00022448"/>
    </source>
</evidence>
<dbReference type="GO" id="GO:0015421">
    <property type="term" value="F:ABC-type oligopeptide transporter activity"/>
    <property type="evidence" value="ECO:0007669"/>
    <property type="project" value="TreeGrafter"/>
</dbReference>
<evidence type="ECO:0000256" key="3">
    <source>
        <dbReference type="ARBA" id="ARBA00012191"/>
    </source>
</evidence>
<keyword evidence="10 14" id="KW-1133">Transmembrane helix</keyword>
<evidence type="ECO:0000256" key="7">
    <source>
        <dbReference type="ARBA" id="ARBA00022741"/>
    </source>
</evidence>
<feature type="transmembrane region" description="Helical" evidence="14">
    <location>
        <begin position="762"/>
        <end position="780"/>
    </location>
</feature>
<name>A0A7E4V7L2_PANRE</name>
<dbReference type="GO" id="GO:0005524">
    <property type="term" value="F:ATP binding"/>
    <property type="evidence" value="ECO:0007669"/>
    <property type="project" value="UniProtKB-KW"/>
</dbReference>
<dbReference type="GO" id="GO:0008559">
    <property type="term" value="F:ABC-type xenobiotic transporter activity"/>
    <property type="evidence" value="ECO:0007669"/>
    <property type="project" value="UniProtKB-EC"/>
</dbReference>
<dbReference type="SUPFAM" id="SSF52540">
    <property type="entry name" value="P-loop containing nucleoside triphosphate hydrolases"/>
    <property type="match status" value="2"/>
</dbReference>
<evidence type="ECO:0000259" key="15">
    <source>
        <dbReference type="PROSITE" id="PS50893"/>
    </source>
</evidence>
<dbReference type="Pfam" id="PF00005">
    <property type="entry name" value="ABC_tran"/>
    <property type="match status" value="2"/>
</dbReference>
<evidence type="ECO:0000256" key="14">
    <source>
        <dbReference type="SAM" id="Phobius"/>
    </source>
</evidence>
<dbReference type="GO" id="GO:0016887">
    <property type="term" value="F:ATP hydrolysis activity"/>
    <property type="evidence" value="ECO:0007669"/>
    <property type="project" value="InterPro"/>
</dbReference>
<dbReference type="PANTHER" id="PTHR43394">
    <property type="entry name" value="ATP-DEPENDENT PERMEASE MDL1, MITOCHONDRIAL"/>
    <property type="match status" value="1"/>
</dbReference>
<feature type="domain" description="ABC transporter" evidence="15">
    <location>
        <begin position="963"/>
        <end position="1199"/>
    </location>
</feature>
<dbReference type="GO" id="GO:0090374">
    <property type="term" value="P:oligopeptide export from mitochondrion"/>
    <property type="evidence" value="ECO:0007669"/>
    <property type="project" value="TreeGrafter"/>
</dbReference>
<dbReference type="CDD" id="cd18578">
    <property type="entry name" value="ABC_6TM_Pgp_ABCB1_D2_like"/>
    <property type="match status" value="1"/>
</dbReference>
<dbReference type="AlphaFoldDB" id="A0A7E4V7L2"/>
<reference evidence="18" key="2">
    <citation type="submission" date="2020-10" db="UniProtKB">
        <authorList>
            <consortium name="WormBaseParasite"/>
        </authorList>
    </citation>
    <scope>IDENTIFICATION</scope>
</reference>
<sequence length="1203" mass="131462">MSPKKQSMYKRWFTVPSNERNAEPASYRTMLRYATKYDYFLLFVGLVSSLLNGIMYPLNMLAFQGVVDVLTDAQREYELGVLDKDKFTAGIQLYTWIYFAVGVVIFALTFVGSIINQEVEWFDKNEVGALAHKMSANIEKIKDGASDKPAVVLSSIGALGSGIASIYKEMNAYSAAGAVAEEVISGIRTVMSFNAQDFEATRYEKHLNQGKKVGIQKAGVIGFFAGLQSLIIFVCMGVCFWYGTHLVIWGTIYPGTMFACFWAILTGAMKMGVAVPQVSVIIGAKMAANELFEIIDRVPKLDSLSKAGMKLDNIKGKIEFTNIHFRYPSRPEVKVLNGVTWTVEPGQTVALVGHSGCGKSTSIGLMMRYYNPESGSITIDDIPIEDINVESLRNTIGVVSQESVVFQTTVSENVRMGKPTATQTELETACRLANAHDFIVKLPNGYETFIGDGGVRLSGGQKQRLAFLAIARVLVREPRILLLDEATSALDTESERLVQAALDAASSGRTTITIAHRLSTVRNADKIIVFDEGNILESGTHDELIALDGHYKQLVAAQQMKSEKKKVVLVSPTDDEEEDLVPEMVASLRVSERIRKSIASVRETDVGIYLDDAMDDLKEEGLKTASMLDVVVFAKPERLMAIAGLVLSLIRGCLWPCFSILYGQLFLTLSSPDLSNASAEAALYAGLFIGIGLVGGSATFGSGFSLGIVGEKVAMRLRLAVYRNILRQDGAYFDQRIHSVGALTARLSSDAKNIQGAIDQRLAEVLQGITTLVCGIAIAFSVSWIITPFCLLTALILVVAQTRVTAYLKQRGVRDAEIASTASRIVTESIENVKTVQAMTRQQKIFDDFSRASELPHKRAMIRGVITAASYGLSTAFVSFNFFASYLFGMFLVNRDLTSPYAIFQAVGALNMAAMIISNSAAYFPEFIKAQISAGLMFGMMRVNPKVDSASTEGLTTPIEGNIEFSDAKFAYPSNRKNLTLNGLDIKADFGKTIALVGPSGCGKSTVIQLVERFYDLIAGEYSIDGTNAQKYNVRHLRQAIALVGQEPTLFNLPIRENIAYGSNEIDDEKVVAAAKLANIDSFIQSLPQGYRTSVGGRGLQLSGGQRQRVAIARAIFREPRILLLDEATAALDGESEKLVQEALDRARDGRTCITVAHRLSTVQNADLICVIDKGECIESGTHEQLVERRGLYYRLVQSQNMS</sequence>
<dbReference type="FunFam" id="3.40.50.300:FF:000479">
    <property type="entry name" value="Multidrug resistance protein 1A"/>
    <property type="match status" value="1"/>
</dbReference>
<dbReference type="InterPro" id="IPR011527">
    <property type="entry name" value="ABC1_TM_dom"/>
</dbReference>
<keyword evidence="8" id="KW-0067">ATP-binding</keyword>
<evidence type="ECO:0000256" key="5">
    <source>
        <dbReference type="ARBA" id="ARBA00022692"/>
    </source>
</evidence>
<proteinExistence type="inferred from homology"/>
<accession>A0A7E4V7L2</accession>
<dbReference type="InterPro" id="IPR003593">
    <property type="entry name" value="AAA+_ATPase"/>
</dbReference>
<dbReference type="CDD" id="cd18577">
    <property type="entry name" value="ABC_6TM_Pgp_ABCB1_D1_like"/>
    <property type="match status" value="1"/>
</dbReference>
<evidence type="ECO:0000256" key="8">
    <source>
        <dbReference type="ARBA" id="ARBA00022840"/>
    </source>
</evidence>
<feature type="transmembrane region" description="Helical" evidence="14">
    <location>
        <begin position="682"/>
        <end position="709"/>
    </location>
</feature>
<evidence type="ECO:0000313" key="18">
    <source>
        <dbReference type="WBParaSite" id="Pan_g17150.t2"/>
    </source>
</evidence>
<evidence type="ECO:0000256" key="1">
    <source>
        <dbReference type="ARBA" id="ARBA00004141"/>
    </source>
</evidence>
<dbReference type="PROSITE" id="PS00211">
    <property type="entry name" value="ABC_TRANSPORTER_1"/>
    <property type="match status" value="2"/>
</dbReference>